<protein>
    <submittedName>
        <fullName evidence="2">PAC2 family protein</fullName>
    </submittedName>
</protein>
<dbReference type="EMBL" id="CP039247">
    <property type="protein sequence ID" value="QCB28593.1"/>
    <property type="molecule type" value="Genomic_DNA"/>
</dbReference>
<dbReference type="Gene3D" id="3.40.50.10900">
    <property type="entry name" value="PAC-like subunit"/>
    <property type="match status" value="1"/>
</dbReference>
<feature type="compositionally biased region" description="Basic and acidic residues" evidence="1">
    <location>
        <begin position="388"/>
        <end position="397"/>
    </location>
</feature>
<dbReference type="InterPro" id="IPR038389">
    <property type="entry name" value="PSMG2_sf"/>
</dbReference>
<dbReference type="SUPFAM" id="SSF159659">
    <property type="entry name" value="Cgl1923-like"/>
    <property type="match status" value="1"/>
</dbReference>
<dbReference type="InterPro" id="IPR019151">
    <property type="entry name" value="Proteasome_assmbl_chaperone_2"/>
</dbReference>
<organism evidence="2 3">
    <name type="scientific">Corynebacterium endometrii</name>
    <dbReference type="NCBI Taxonomy" id="2488819"/>
    <lineage>
        <taxon>Bacteria</taxon>
        <taxon>Bacillati</taxon>
        <taxon>Actinomycetota</taxon>
        <taxon>Actinomycetes</taxon>
        <taxon>Mycobacteriales</taxon>
        <taxon>Corynebacteriaceae</taxon>
        <taxon>Corynebacterium</taxon>
    </lineage>
</organism>
<feature type="compositionally biased region" description="Basic and acidic residues" evidence="1">
    <location>
        <begin position="361"/>
        <end position="381"/>
    </location>
</feature>
<name>A0A4P7QG82_9CORY</name>
<dbReference type="AlphaFoldDB" id="A0A4P7QG82"/>
<feature type="region of interest" description="Disordered" evidence="1">
    <location>
        <begin position="322"/>
        <end position="397"/>
    </location>
</feature>
<reference evidence="2 3" key="1">
    <citation type="submission" date="2019-04" db="EMBL/GenBank/DDBJ databases">
        <title>Corynebacterium endometrii sp. nov., isolated from the uterus of a cow with endometritis.</title>
        <authorList>
            <person name="Ballas P."/>
            <person name="Ruckert C."/>
            <person name="Wagener K."/>
            <person name="Drillich M."/>
            <person name="Kaempfer P."/>
            <person name="Busse H.-J."/>
            <person name="Ehling-Schulz M."/>
        </authorList>
    </citation>
    <scope>NUCLEOTIDE SEQUENCE [LARGE SCALE GENOMIC DNA]</scope>
    <source>
        <strain evidence="2 3">LMM-1653</strain>
    </source>
</reference>
<evidence type="ECO:0000313" key="2">
    <source>
        <dbReference type="EMBL" id="QCB28593.1"/>
    </source>
</evidence>
<proteinExistence type="predicted"/>
<feature type="compositionally biased region" description="Low complexity" evidence="1">
    <location>
        <begin position="334"/>
        <end position="349"/>
    </location>
</feature>
<dbReference type="Gene3D" id="1.10.287.100">
    <property type="match status" value="1"/>
</dbReference>
<sequence length="397" mass="43157">MQDSNRRMYELEYPAPIASSANANEPGPTMIVALHGYADAGNAVEASSDHLKAALENTPVASFNNDELIDYRARRPAVTIEHNAGVDIEPIELGIRALRDTSGKSFLLLSGPEPDMRWEAFTGAVADIAEKFNVKDTICLYAAPMPVPHTRPMVVTAHGTSKALTERMVRMDSTMLVPGSASLFLERELAKRGRNVAGYTAHVPHYLAASSYPLATFQLLESVSTTAELQLPLGSLRHDIERIKEQLNEQVNESGEIMQVVTALEEQYDAFLERYRSEHPQAIMPGEENSPTGEELGEEFQKFLQELSEPGLGAEEFLSMDIDDREDNFGENNSGPAGSAESSAPGKSANGPTNGGSEPFNGKKDLEGKENAEDRDSKENPRGPGDSTGHDEPGEDL</sequence>
<accession>A0A4P7QG82</accession>
<dbReference type="RefSeq" id="WP_136141310.1">
    <property type="nucleotide sequence ID" value="NZ_CP039247.1"/>
</dbReference>
<evidence type="ECO:0000313" key="3">
    <source>
        <dbReference type="Proteomes" id="UP000296352"/>
    </source>
</evidence>
<dbReference type="OrthoDB" id="3733464at2"/>
<dbReference type="Pfam" id="PF09754">
    <property type="entry name" value="PAC2"/>
    <property type="match status" value="1"/>
</dbReference>
<dbReference type="KEGG" id="cee:CENDO_06595"/>
<keyword evidence="3" id="KW-1185">Reference proteome</keyword>
<evidence type="ECO:0000256" key="1">
    <source>
        <dbReference type="SAM" id="MobiDB-lite"/>
    </source>
</evidence>
<dbReference type="Proteomes" id="UP000296352">
    <property type="component" value="Chromosome"/>
</dbReference>
<gene>
    <name evidence="2" type="ORF">CENDO_06595</name>
</gene>